<evidence type="ECO:0000256" key="8">
    <source>
        <dbReference type="SAM" id="SignalP"/>
    </source>
</evidence>
<organism evidence="9 10">
    <name type="scientific">Vibrio marisflavi CECT 7928</name>
    <dbReference type="NCBI Taxonomy" id="634439"/>
    <lineage>
        <taxon>Bacteria</taxon>
        <taxon>Pseudomonadati</taxon>
        <taxon>Pseudomonadota</taxon>
        <taxon>Gammaproteobacteria</taxon>
        <taxon>Vibrionales</taxon>
        <taxon>Vibrionaceae</taxon>
        <taxon>Vibrio</taxon>
    </lineage>
</organism>
<evidence type="ECO:0000256" key="4">
    <source>
        <dbReference type="ARBA" id="ARBA00023139"/>
    </source>
</evidence>
<evidence type="ECO:0008006" key="11">
    <source>
        <dbReference type="Google" id="ProtNLM"/>
    </source>
</evidence>
<evidence type="ECO:0000256" key="6">
    <source>
        <dbReference type="ARBA" id="ARBA00023288"/>
    </source>
</evidence>
<evidence type="ECO:0000313" key="10">
    <source>
        <dbReference type="Proteomes" id="UP000838748"/>
    </source>
</evidence>
<feature type="region of interest" description="Disordered" evidence="7">
    <location>
        <begin position="20"/>
        <end position="63"/>
    </location>
</feature>
<dbReference type="NCBIfam" id="NF047847">
    <property type="entry name" value="SS_mature_LptM"/>
    <property type="match status" value="1"/>
</dbReference>
<keyword evidence="3" id="KW-0472">Membrane</keyword>
<evidence type="ECO:0000256" key="3">
    <source>
        <dbReference type="ARBA" id="ARBA00023136"/>
    </source>
</evidence>
<evidence type="ECO:0000256" key="7">
    <source>
        <dbReference type="SAM" id="MobiDB-lite"/>
    </source>
</evidence>
<dbReference type="EMBL" id="CAKLDM010000003">
    <property type="protein sequence ID" value="CAH0542631.1"/>
    <property type="molecule type" value="Genomic_DNA"/>
</dbReference>
<dbReference type="PROSITE" id="PS51257">
    <property type="entry name" value="PROKAR_LIPOPROTEIN"/>
    <property type="match status" value="1"/>
</dbReference>
<gene>
    <name evidence="9" type="ORF">VMF7928_04128</name>
</gene>
<feature type="chain" id="PRO_5046850110" description="Lipoprotein" evidence="8">
    <location>
        <begin position="18"/>
        <end position="63"/>
    </location>
</feature>
<keyword evidence="2 8" id="KW-0732">Signal</keyword>
<comment type="subcellular location">
    <subcellularLocation>
        <location evidence="1">Cell outer membrane</location>
        <topology evidence="1">Lipid-anchor</topology>
    </subcellularLocation>
</comment>
<keyword evidence="4" id="KW-0564">Palmitate</keyword>
<evidence type="ECO:0000256" key="1">
    <source>
        <dbReference type="ARBA" id="ARBA00004459"/>
    </source>
</evidence>
<dbReference type="InterPro" id="IPR032831">
    <property type="entry name" value="LptM_cons"/>
</dbReference>
<feature type="compositionally biased region" description="Polar residues" evidence="7">
    <location>
        <begin position="30"/>
        <end position="63"/>
    </location>
</feature>
<proteinExistence type="predicted"/>
<keyword evidence="5" id="KW-0998">Cell outer membrane</keyword>
<dbReference type="Pfam" id="PF13627">
    <property type="entry name" value="LptM_cons"/>
    <property type="match status" value="1"/>
</dbReference>
<reference evidence="9" key="1">
    <citation type="submission" date="2021-11" db="EMBL/GenBank/DDBJ databases">
        <authorList>
            <person name="Rodrigo-Torres L."/>
            <person name="Arahal R. D."/>
            <person name="Lucena T."/>
        </authorList>
    </citation>
    <scope>NUCLEOTIDE SEQUENCE</scope>
    <source>
        <strain evidence="9">CECT 7928</strain>
    </source>
</reference>
<evidence type="ECO:0000313" key="9">
    <source>
        <dbReference type="EMBL" id="CAH0542631.1"/>
    </source>
</evidence>
<feature type="signal peptide" evidence="8">
    <location>
        <begin position="1"/>
        <end position="17"/>
    </location>
</feature>
<accession>A0ABM9A9C5</accession>
<keyword evidence="6" id="KW-0449">Lipoprotein</keyword>
<sequence>MKKTLIALTVMSALALAGCGQTGPLYMPKDNTTNSEAQSATPDSGSQSTAPSVQTGTQSEQHA</sequence>
<keyword evidence="10" id="KW-1185">Reference proteome</keyword>
<protein>
    <recommendedName>
        <fullName evidence="11">Lipoprotein</fullName>
    </recommendedName>
</protein>
<name>A0ABM9A9C5_9VIBR</name>
<dbReference type="Proteomes" id="UP000838748">
    <property type="component" value="Unassembled WGS sequence"/>
</dbReference>
<evidence type="ECO:0000256" key="2">
    <source>
        <dbReference type="ARBA" id="ARBA00022729"/>
    </source>
</evidence>
<comment type="caution">
    <text evidence="9">The sequence shown here is derived from an EMBL/GenBank/DDBJ whole genome shotgun (WGS) entry which is preliminary data.</text>
</comment>
<evidence type="ECO:0000256" key="5">
    <source>
        <dbReference type="ARBA" id="ARBA00023237"/>
    </source>
</evidence>